<dbReference type="RefSeq" id="WP_212786638.1">
    <property type="nucleotide sequence ID" value="NZ_AP019536.1"/>
</dbReference>
<evidence type="ECO:0000313" key="3">
    <source>
        <dbReference type="Proteomes" id="UP001319121"/>
    </source>
</evidence>
<dbReference type="PROSITE" id="PS51273">
    <property type="entry name" value="GATASE_TYPE_1"/>
    <property type="match status" value="1"/>
</dbReference>
<dbReference type="CDD" id="cd01741">
    <property type="entry name" value="GATase1_1"/>
    <property type="match status" value="1"/>
</dbReference>
<evidence type="ECO:0000313" key="2">
    <source>
        <dbReference type="EMBL" id="BBI99037.1"/>
    </source>
</evidence>
<dbReference type="InterPro" id="IPR044992">
    <property type="entry name" value="ChyE-like"/>
</dbReference>
<reference evidence="2 3" key="1">
    <citation type="submission" date="2019-03" db="EMBL/GenBank/DDBJ databases">
        <title>Complete genome sequence of Ferrigenium kumadai strain An22, a microaerophilic iron-oxidizing bacterium isolated from a paddy field soil.</title>
        <authorList>
            <person name="Watanabe T."/>
            <person name="Asakawa S."/>
        </authorList>
    </citation>
    <scope>NUCLEOTIDE SEQUENCE [LARGE SCALE GENOMIC DNA]</scope>
    <source>
        <strain evidence="2 3">An22</strain>
    </source>
</reference>
<dbReference type="GO" id="GO:0005829">
    <property type="term" value="C:cytosol"/>
    <property type="evidence" value="ECO:0007669"/>
    <property type="project" value="TreeGrafter"/>
</dbReference>
<keyword evidence="3" id="KW-1185">Reference proteome</keyword>
<dbReference type="Gene3D" id="3.40.50.880">
    <property type="match status" value="1"/>
</dbReference>
<dbReference type="InterPro" id="IPR017926">
    <property type="entry name" value="GATASE"/>
</dbReference>
<sequence length="244" mass="26433">MKPVAIFRHAPAEGPGYLADFLDAHRIPWKLIAIDAGDAVPHSVEAFSGLAFMGGPMSVNDDLPWIAPVEALIRDAVARDIPVLGHCLGGQLMSKALGGKVLRNPVKEIGWGEVAVADNDTARAWFGDVRHFNVFHWHGETFTPPQGAVRLLSSAHCANQAWAIGKHLALQCHVEMTAGMIASWCEIGADELFAAKASPAVQSADAMQRQMADELPGLQQVAERLYAKWIDGIPRPNYLDNPAY</sequence>
<dbReference type="Pfam" id="PF00117">
    <property type="entry name" value="GATase"/>
    <property type="match status" value="1"/>
</dbReference>
<dbReference type="KEGG" id="fku:FGKAn22_07300"/>
<dbReference type="SUPFAM" id="SSF52317">
    <property type="entry name" value="Class I glutamine amidotransferase-like"/>
    <property type="match status" value="1"/>
</dbReference>
<evidence type="ECO:0000259" key="1">
    <source>
        <dbReference type="Pfam" id="PF00117"/>
    </source>
</evidence>
<proteinExistence type="predicted"/>
<dbReference type="AlphaFoldDB" id="A0AAN1SYF9"/>
<dbReference type="PANTHER" id="PTHR42695:SF5">
    <property type="entry name" value="GLUTAMINE AMIDOTRANSFERASE YLR126C-RELATED"/>
    <property type="match status" value="1"/>
</dbReference>
<name>A0AAN1SYF9_9PROT</name>
<dbReference type="InterPro" id="IPR029062">
    <property type="entry name" value="Class_I_gatase-like"/>
</dbReference>
<organism evidence="2 3">
    <name type="scientific">Ferrigenium kumadai</name>
    <dbReference type="NCBI Taxonomy" id="1682490"/>
    <lineage>
        <taxon>Bacteria</taxon>
        <taxon>Pseudomonadati</taxon>
        <taxon>Pseudomonadota</taxon>
        <taxon>Betaproteobacteria</taxon>
        <taxon>Nitrosomonadales</taxon>
        <taxon>Gallionellaceae</taxon>
        <taxon>Ferrigenium</taxon>
    </lineage>
</organism>
<feature type="domain" description="Glutamine amidotransferase" evidence="1">
    <location>
        <begin position="44"/>
        <end position="178"/>
    </location>
</feature>
<gene>
    <name evidence="2" type="ORF">FGKAn22_07300</name>
</gene>
<dbReference type="PANTHER" id="PTHR42695">
    <property type="entry name" value="GLUTAMINE AMIDOTRANSFERASE YLR126C-RELATED"/>
    <property type="match status" value="1"/>
</dbReference>
<dbReference type="EMBL" id="AP019536">
    <property type="protein sequence ID" value="BBI99037.1"/>
    <property type="molecule type" value="Genomic_DNA"/>
</dbReference>
<protein>
    <submittedName>
        <fullName evidence="2">GMP synthase</fullName>
    </submittedName>
</protein>
<accession>A0AAN1SYF9</accession>
<dbReference type="Proteomes" id="UP001319121">
    <property type="component" value="Chromosome"/>
</dbReference>